<dbReference type="InterPro" id="IPR016181">
    <property type="entry name" value="Acyl_CoA_acyltransferase"/>
</dbReference>
<accession>A0ABS6Z7P4</accession>
<dbReference type="PANTHER" id="PTHR43877">
    <property type="entry name" value="AMINOALKYLPHOSPHONATE N-ACETYLTRANSFERASE-RELATED-RELATED"/>
    <property type="match status" value="1"/>
</dbReference>
<sequence>MLIRPATPDDAPAICALMNAVEVIETGRSETELAEVAADLTDPATDLARDSWFVLDEDRLIAYAVLWDGGDGAPASEPAQDGGVRIDADHYVLPEAQDAGERLLELLEARALDRARAVGGGHAVLHLGLHSAPTFDTDRLHARGWRQVRRYHVMTRQLSPDADLPPAALPGLTLRDCRDEADRRRAHALVQESMAEHFDHRPRTYDQWLNLLGAQTIDWSLVWIASLEGHGDVGVAVTRDNRAAMGWVSTIGVRKEARGRGIGGHLLRHCFAGYAARGRDVIGLGVDTDNASNALALYEANGMAMEYAVVTWEKEVHPQG</sequence>
<dbReference type="PROSITE" id="PS51186">
    <property type="entry name" value="GNAT"/>
    <property type="match status" value="2"/>
</dbReference>
<comment type="caution">
    <text evidence="4">The sequence shown here is derived from an EMBL/GenBank/DDBJ whole genome shotgun (WGS) entry which is preliminary data.</text>
</comment>
<feature type="domain" description="N-acetyltransferase" evidence="3">
    <location>
        <begin position="172"/>
        <end position="320"/>
    </location>
</feature>
<gene>
    <name evidence="4" type="ORF">GPJ59_18270</name>
</gene>
<protein>
    <submittedName>
        <fullName evidence="4">GNAT family N-acetyltransferase</fullName>
    </submittedName>
</protein>
<evidence type="ECO:0000256" key="2">
    <source>
        <dbReference type="ARBA" id="ARBA00023315"/>
    </source>
</evidence>
<reference evidence="4 5" key="1">
    <citation type="submission" date="2019-12" db="EMBL/GenBank/DDBJ databases">
        <title>Genome sequence of Streptomyces bambusae.</title>
        <authorList>
            <person name="Bansal K."/>
            <person name="Choksket S."/>
            <person name="Korpole S."/>
            <person name="Patil P.B."/>
        </authorList>
    </citation>
    <scope>NUCLEOTIDE SEQUENCE [LARGE SCALE GENOMIC DNA]</scope>
    <source>
        <strain evidence="4 5">SK60</strain>
    </source>
</reference>
<feature type="domain" description="N-acetyltransferase" evidence="3">
    <location>
        <begin position="1"/>
        <end position="159"/>
    </location>
</feature>
<evidence type="ECO:0000313" key="5">
    <source>
        <dbReference type="Proteomes" id="UP000812013"/>
    </source>
</evidence>
<evidence type="ECO:0000313" key="4">
    <source>
        <dbReference type="EMBL" id="MBW5483778.1"/>
    </source>
</evidence>
<name>A0ABS6Z7P4_9ACTN</name>
<dbReference type="RefSeq" id="WP_219668261.1">
    <property type="nucleotide sequence ID" value="NZ_WTFF01000122.1"/>
</dbReference>
<dbReference type="Gene3D" id="3.40.630.30">
    <property type="match status" value="1"/>
</dbReference>
<keyword evidence="5" id="KW-1185">Reference proteome</keyword>
<dbReference type="Pfam" id="PF13508">
    <property type="entry name" value="Acetyltransf_7"/>
    <property type="match status" value="1"/>
</dbReference>
<dbReference type="EMBL" id="WTFF01000122">
    <property type="protein sequence ID" value="MBW5483778.1"/>
    <property type="molecule type" value="Genomic_DNA"/>
</dbReference>
<organism evidence="4 5">
    <name type="scientific">Streptomyces bambusae</name>
    <dbReference type="NCBI Taxonomy" id="1550616"/>
    <lineage>
        <taxon>Bacteria</taxon>
        <taxon>Bacillati</taxon>
        <taxon>Actinomycetota</taxon>
        <taxon>Actinomycetes</taxon>
        <taxon>Kitasatosporales</taxon>
        <taxon>Streptomycetaceae</taxon>
        <taxon>Streptomyces</taxon>
    </lineage>
</organism>
<evidence type="ECO:0000256" key="1">
    <source>
        <dbReference type="ARBA" id="ARBA00022679"/>
    </source>
</evidence>
<dbReference type="Proteomes" id="UP000812013">
    <property type="component" value="Unassembled WGS sequence"/>
</dbReference>
<dbReference type="CDD" id="cd04301">
    <property type="entry name" value="NAT_SF"/>
    <property type="match status" value="1"/>
</dbReference>
<keyword evidence="1" id="KW-0808">Transferase</keyword>
<evidence type="ECO:0000259" key="3">
    <source>
        <dbReference type="PROSITE" id="PS51186"/>
    </source>
</evidence>
<dbReference type="SUPFAM" id="SSF55729">
    <property type="entry name" value="Acyl-CoA N-acyltransferases (Nat)"/>
    <property type="match status" value="2"/>
</dbReference>
<proteinExistence type="predicted"/>
<keyword evidence="2" id="KW-0012">Acyltransferase</keyword>
<dbReference type="InterPro" id="IPR000182">
    <property type="entry name" value="GNAT_dom"/>
</dbReference>
<dbReference type="InterPro" id="IPR050832">
    <property type="entry name" value="Bact_Acetyltransf"/>
</dbReference>